<protein>
    <recommendedName>
        <fullName evidence="6 7">Tyrosinase copper-binding domain-containing protein</fullName>
    </recommendedName>
</protein>
<evidence type="ECO:0000259" key="6">
    <source>
        <dbReference type="PROSITE" id="PS00497"/>
    </source>
</evidence>
<dbReference type="Pfam" id="PF00264">
    <property type="entry name" value="Tyrosinase"/>
    <property type="match status" value="2"/>
</dbReference>
<dbReference type="Proteomes" id="UP000759131">
    <property type="component" value="Unassembled WGS sequence"/>
</dbReference>
<keyword evidence="3" id="KW-0479">Metal-binding</keyword>
<feature type="domain" description="Tyrosinase copper-binding" evidence="6">
    <location>
        <begin position="544"/>
        <end position="561"/>
    </location>
</feature>
<name>A0A7R9KZT3_9ACAR</name>
<dbReference type="InterPro" id="IPR002227">
    <property type="entry name" value="Tyrosinase_Cu-bd"/>
</dbReference>
<dbReference type="InterPro" id="IPR022739">
    <property type="entry name" value="Polyphenol_oxidase_cen"/>
</dbReference>
<feature type="domain" description="Tyrosinase copper-binding" evidence="6">
    <location>
        <begin position="86"/>
        <end position="103"/>
    </location>
</feature>
<evidence type="ECO:0000256" key="1">
    <source>
        <dbReference type="ARBA" id="ARBA00001973"/>
    </source>
</evidence>
<dbReference type="PRINTS" id="PR00092">
    <property type="entry name" value="TYROSINASE"/>
</dbReference>
<feature type="domain" description="Tyrosinase copper-binding" evidence="7">
    <location>
        <begin position="236"/>
        <end position="247"/>
    </location>
</feature>
<keyword evidence="4" id="KW-0560">Oxidoreductase</keyword>
<comment type="similarity">
    <text evidence="2">Belongs to the tyrosinase family.</text>
</comment>
<evidence type="ECO:0000256" key="5">
    <source>
        <dbReference type="ARBA" id="ARBA00023008"/>
    </source>
</evidence>
<dbReference type="PANTHER" id="PTHR11474:SF76">
    <property type="entry name" value="SHKT DOMAIN-CONTAINING PROTEIN"/>
    <property type="match status" value="1"/>
</dbReference>
<gene>
    <name evidence="8" type="ORF">OSB1V03_LOCUS12676</name>
</gene>
<proteinExistence type="inferred from homology"/>
<dbReference type="PANTHER" id="PTHR11474">
    <property type="entry name" value="TYROSINASE FAMILY MEMBER"/>
    <property type="match status" value="1"/>
</dbReference>
<keyword evidence="9" id="KW-1185">Reference proteome</keyword>
<comment type="cofactor">
    <cofactor evidence="1">
        <name>Cu(2+)</name>
        <dbReference type="ChEBI" id="CHEBI:29036"/>
    </cofactor>
</comment>
<keyword evidence="5" id="KW-0186">Copper</keyword>
<sequence length="957" mass="111669">MFLIINVRIDAKEETKHRTYVRKSADALTFKEWQDIRRGFQVMKDRKQLNPLSLLYQANIHGYPEYDGSPAQNAIATKYNWQQCNHHQYFFLIWHRMYLYFFERILRKASGSPDLTIPYWDYADPMQRQLPEPYRWPANETENPLYIEQRCKNVNDGKPLSAEITDPFPSLKSRFFTAKLSDPLAVCSSLAGGRVQYPVFVGRLEGILERFPHDRIHISTGGPGGYMGNLCWAARDPIFWPHHAMIDRVWESWLHNGGKPYTERGYLNTSFKFYDETGVLGTYYIRDFINASRLHYKYDKLLELPERIPETNANSPKLYISVNETNDLAITNEKRSIILNIKPKYQKVYMDMAQGRIDNLQIRVTLQISISVTQTGLMYEMYLNLPPNTQPYEGLPNFIGYLSNFGGVCVNRTTRDTALRTNCFEMTDNLIKVLRNEYNYYGDVKNYLTITIVPKSCDTVVYPLDEDYIIKEIKYRPFVRKSLNTLTFSEWEDLRRGFRVMEARKLLDPTSLTYQANIHGYPEYDGSPASNVVAAKYNWQQCNHAEYFFTVWHRMYLYFFERILRRASGNPNFALPYWDYADPMQRQLPEPYRMPPNMTENPLYIEKRCQSVNEGKPLSAAITDPYPALRSRFFTAKLSDPLAVCSSFGGGRVRNPVFASNREGLLENLPHDHIHDSTGGPGGYMADLCLAARDPIFWSHHCMIDRIWESWLNNGGEPVNEPRYLNTSFKFYDETGVLGTYYVKDFLNVTKLGYKYDKLLELGEEITQTNDNNPKLYFSVDETNDLQISNEKRSIILNIKPKYRSFYKSIAQGKYNNLQVRFTLQAEVAASITGLMYDMYLNLPPNTRPYEGLPNFIGYLSQFTAHCVNRTARQTVNVNTCFEITDNLITVLQNEYNYYGDVKNYLNLTIVPKSCDTVVYPLDEDYIIRFSRALVVHYFPYQNQKRDDYLDPEKNLD</sequence>
<dbReference type="AlphaFoldDB" id="A0A7R9KZT3"/>
<evidence type="ECO:0000256" key="4">
    <source>
        <dbReference type="ARBA" id="ARBA00023002"/>
    </source>
</evidence>
<dbReference type="EMBL" id="CAJPIZ010010744">
    <property type="protein sequence ID" value="CAG2112701.1"/>
    <property type="molecule type" value="Genomic_DNA"/>
</dbReference>
<dbReference type="Gene3D" id="1.10.1280.10">
    <property type="entry name" value="Di-copper center containing domain from catechol oxidase"/>
    <property type="match status" value="2"/>
</dbReference>
<evidence type="ECO:0000313" key="9">
    <source>
        <dbReference type="Proteomes" id="UP000759131"/>
    </source>
</evidence>
<evidence type="ECO:0000256" key="2">
    <source>
        <dbReference type="ARBA" id="ARBA00009928"/>
    </source>
</evidence>
<feature type="domain" description="Tyrosinase copper-binding" evidence="7">
    <location>
        <begin position="694"/>
        <end position="705"/>
    </location>
</feature>
<reference evidence="8" key="1">
    <citation type="submission" date="2020-11" db="EMBL/GenBank/DDBJ databases">
        <authorList>
            <person name="Tran Van P."/>
        </authorList>
    </citation>
    <scope>NUCLEOTIDE SEQUENCE</scope>
</reference>
<dbReference type="GO" id="GO:0046872">
    <property type="term" value="F:metal ion binding"/>
    <property type="evidence" value="ECO:0007669"/>
    <property type="project" value="UniProtKB-KW"/>
</dbReference>
<dbReference type="PROSITE" id="PS00497">
    <property type="entry name" value="TYROSINASE_1"/>
    <property type="match status" value="2"/>
</dbReference>
<organism evidence="8">
    <name type="scientific">Medioppia subpectinata</name>
    <dbReference type="NCBI Taxonomy" id="1979941"/>
    <lineage>
        <taxon>Eukaryota</taxon>
        <taxon>Metazoa</taxon>
        <taxon>Ecdysozoa</taxon>
        <taxon>Arthropoda</taxon>
        <taxon>Chelicerata</taxon>
        <taxon>Arachnida</taxon>
        <taxon>Acari</taxon>
        <taxon>Acariformes</taxon>
        <taxon>Sarcoptiformes</taxon>
        <taxon>Oribatida</taxon>
        <taxon>Brachypylina</taxon>
        <taxon>Oppioidea</taxon>
        <taxon>Oppiidae</taxon>
        <taxon>Medioppia</taxon>
    </lineage>
</organism>
<dbReference type="EMBL" id="OC865319">
    <property type="protein sequence ID" value="CAD7632271.1"/>
    <property type="molecule type" value="Genomic_DNA"/>
</dbReference>
<dbReference type="Pfam" id="PF12142">
    <property type="entry name" value="PPO1_DWL"/>
    <property type="match status" value="2"/>
</dbReference>
<dbReference type="SUPFAM" id="SSF48056">
    <property type="entry name" value="Di-copper centre-containing domain"/>
    <property type="match status" value="2"/>
</dbReference>
<dbReference type="GO" id="GO:0004097">
    <property type="term" value="F:catechol oxidase activity"/>
    <property type="evidence" value="ECO:0007669"/>
    <property type="project" value="InterPro"/>
</dbReference>
<dbReference type="OrthoDB" id="6132182at2759"/>
<evidence type="ECO:0000313" key="8">
    <source>
        <dbReference type="EMBL" id="CAD7632271.1"/>
    </source>
</evidence>
<dbReference type="PROSITE" id="PS00498">
    <property type="entry name" value="TYROSINASE_2"/>
    <property type="match status" value="2"/>
</dbReference>
<evidence type="ECO:0000259" key="7">
    <source>
        <dbReference type="PROSITE" id="PS00498"/>
    </source>
</evidence>
<dbReference type="InterPro" id="IPR050316">
    <property type="entry name" value="Tyrosinase/Hemocyanin"/>
</dbReference>
<accession>A0A7R9KZT3</accession>
<evidence type="ECO:0000256" key="3">
    <source>
        <dbReference type="ARBA" id="ARBA00022723"/>
    </source>
</evidence>
<dbReference type="InterPro" id="IPR008922">
    <property type="entry name" value="Di-copper_centre_dom_sf"/>
</dbReference>